<gene>
    <name evidence="1" type="ORF">J2Z32_004204</name>
</gene>
<dbReference type="Proteomes" id="UP001519272">
    <property type="component" value="Unassembled WGS sequence"/>
</dbReference>
<proteinExistence type="predicted"/>
<dbReference type="RefSeq" id="WP_210091108.1">
    <property type="nucleotide sequence ID" value="NZ_JAGGKG010000028.1"/>
</dbReference>
<sequence>MKKVLYVPLDDRPVNLDDVIMQGKSAGISVITPHAKDIKNRLDTAMTAEGTRVTSTYNPSFGDPQQLRVFIEQNAHKVDGFIISIDMLVYGGLIGSRRLRSNGGGAYPDYDPSANYLLEVLTQIKEQYPQKPLYVMDTIMRLATTVQVEGLTMDAYTESRSLMQQPRPDEQDFESILQDYDKKEDEDYFEESIYFNKEQYYNARRHKFKTNRYVLEQLAKQGIIDFLAIGVDDAYVSGVQANEIHWIERKINEWLEGNQGQNRDKAIILPDADGLGHALLARMATVLYGVDSKLKYGVTYFGPHGSTIINPYEYMSVHQNIVHHIDIIGGTLESDSDSNSKSDSKHQYDVHVIAITDPLESPAAVEVMEANASQQIPTVVVDFTGGGAANEAVTKALLDSPATGQLFGYSGWNTAGNKLGIALGMAQARYIFLKKETSISLLNSSLAAHGSLLFKRFLKDYYYKKLVIAVIRNASNERAKYTNVTGHQNLVLFHTPSEYTLFTAILRDEMQQATAQLALQPAFSSVQFHEAKQIWKIDEHTWHYASYGDVTLDESNPAFTWGRAFEVTLQPQVVFKMYNIN</sequence>
<organism evidence="1 2">
    <name type="scientific">Paenibacillus turicensis</name>
    <dbReference type="NCBI Taxonomy" id="160487"/>
    <lineage>
        <taxon>Bacteria</taxon>
        <taxon>Bacillati</taxon>
        <taxon>Bacillota</taxon>
        <taxon>Bacilli</taxon>
        <taxon>Bacillales</taxon>
        <taxon>Paenibacillaceae</taxon>
        <taxon>Paenibacillus</taxon>
    </lineage>
</organism>
<dbReference type="EMBL" id="JAGGKG010000028">
    <property type="protein sequence ID" value="MBP1907529.1"/>
    <property type="molecule type" value="Genomic_DNA"/>
</dbReference>
<dbReference type="InterPro" id="IPR025394">
    <property type="entry name" value="DUF4127"/>
</dbReference>
<reference evidence="1 2" key="1">
    <citation type="submission" date="2021-03" db="EMBL/GenBank/DDBJ databases">
        <title>Genomic Encyclopedia of Type Strains, Phase IV (KMG-IV): sequencing the most valuable type-strain genomes for metagenomic binning, comparative biology and taxonomic classification.</title>
        <authorList>
            <person name="Goeker M."/>
        </authorList>
    </citation>
    <scope>NUCLEOTIDE SEQUENCE [LARGE SCALE GENOMIC DNA]</scope>
    <source>
        <strain evidence="1 2">DSM 14349</strain>
    </source>
</reference>
<name>A0ABS4FYH9_9BACL</name>
<accession>A0ABS4FYH9</accession>
<evidence type="ECO:0000313" key="2">
    <source>
        <dbReference type="Proteomes" id="UP001519272"/>
    </source>
</evidence>
<keyword evidence="2" id="KW-1185">Reference proteome</keyword>
<dbReference type="Pfam" id="PF13552">
    <property type="entry name" value="DUF4127"/>
    <property type="match status" value="1"/>
</dbReference>
<protein>
    <recommendedName>
        <fullName evidence="3">DUF4127 domain-containing protein</fullName>
    </recommendedName>
</protein>
<evidence type="ECO:0008006" key="3">
    <source>
        <dbReference type="Google" id="ProtNLM"/>
    </source>
</evidence>
<evidence type="ECO:0000313" key="1">
    <source>
        <dbReference type="EMBL" id="MBP1907529.1"/>
    </source>
</evidence>
<comment type="caution">
    <text evidence="1">The sequence shown here is derived from an EMBL/GenBank/DDBJ whole genome shotgun (WGS) entry which is preliminary data.</text>
</comment>